<dbReference type="EMBL" id="PCUC01000073">
    <property type="protein sequence ID" value="PIQ06981.1"/>
    <property type="molecule type" value="Genomic_DNA"/>
</dbReference>
<dbReference type="Proteomes" id="UP000230778">
    <property type="component" value="Unassembled WGS sequence"/>
</dbReference>
<reference evidence="1 2" key="1">
    <citation type="submission" date="2017-09" db="EMBL/GenBank/DDBJ databases">
        <title>Depth-based differentiation of microbial function through sediment-hosted aquifers and enrichment of novel symbionts in the deep terrestrial subsurface.</title>
        <authorList>
            <person name="Probst A.J."/>
            <person name="Ladd B."/>
            <person name="Jarett J.K."/>
            <person name="Geller-Mcgrath D.E."/>
            <person name="Sieber C.M."/>
            <person name="Emerson J.B."/>
            <person name="Anantharaman K."/>
            <person name="Thomas B.C."/>
            <person name="Malmstrom R."/>
            <person name="Stieglmeier M."/>
            <person name="Klingl A."/>
            <person name="Woyke T."/>
            <person name="Ryan C.M."/>
            <person name="Banfield J.F."/>
        </authorList>
    </citation>
    <scope>NUCLEOTIDE SEQUENCE [LARGE SCALE GENOMIC DNA]</scope>
    <source>
        <strain evidence="1">CG18_big_fil_WC_8_21_14_2_50_37_10</strain>
    </source>
</reference>
<gene>
    <name evidence="1" type="ORF">COW72_01380</name>
</gene>
<organism evidence="1 2">
    <name type="scientific">Candidatus Nealsonbacteria bacterium CG18_big_fil_WC_8_21_14_2_50_37_10</name>
    <dbReference type="NCBI Taxonomy" id="1974717"/>
    <lineage>
        <taxon>Bacteria</taxon>
        <taxon>Candidatus Nealsoniibacteriota</taxon>
    </lineage>
</organism>
<proteinExistence type="predicted"/>
<evidence type="ECO:0000313" key="2">
    <source>
        <dbReference type="Proteomes" id="UP000230778"/>
    </source>
</evidence>
<dbReference type="AlphaFoldDB" id="A0A2H0FLU7"/>
<name>A0A2H0FLU7_9BACT</name>
<sequence>IFWLAVIIIGISLFLGWVKSLEMKIKSFRTEKIKEELKIPRLEEELKGLQKLEMPETSQEELKKIEELIKESLTSSE</sequence>
<evidence type="ECO:0000313" key="1">
    <source>
        <dbReference type="EMBL" id="PIQ06981.1"/>
    </source>
</evidence>
<comment type="caution">
    <text evidence="1">The sequence shown here is derived from an EMBL/GenBank/DDBJ whole genome shotgun (WGS) entry which is preliminary data.</text>
</comment>
<feature type="non-terminal residue" evidence="1">
    <location>
        <position position="1"/>
    </location>
</feature>
<accession>A0A2H0FLU7</accession>
<protein>
    <submittedName>
        <fullName evidence="1">Uncharacterized protein</fullName>
    </submittedName>
</protein>